<gene>
    <name evidence="1" type="ORF">MATL_G00094790</name>
</gene>
<evidence type="ECO:0000313" key="1">
    <source>
        <dbReference type="EMBL" id="KAG7473341.1"/>
    </source>
</evidence>
<dbReference type="AlphaFoldDB" id="A0A9D3Q592"/>
<accession>A0A9D3Q592</accession>
<dbReference type="EMBL" id="JAFDVH010000007">
    <property type="protein sequence ID" value="KAG7473341.1"/>
    <property type="molecule type" value="Genomic_DNA"/>
</dbReference>
<sequence>MGNSKRFVFHLPFHTQWQNPHHEGFSWGRGTPPRCLNMVFNSTGPYQTNRFVFKTNDKSIMEIQNQGAVLGVTDALSDSQKRDSQQSVLKTATFRCFYPKRFTSEAEYK</sequence>
<organism evidence="1 2">
    <name type="scientific">Megalops atlanticus</name>
    <name type="common">Tarpon</name>
    <name type="synonym">Clupea gigantea</name>
    <dbReference type="NCBI Taxonomy" id="7932"/>
    <lineage>
        <taxon>Eukaryota</taxon>
        <taxon>Metazoa</taxon>
        <taxon>Chordata</taxon>
        <taxon>Craniata</taxon>
        <taxon>Vertebrata</taxon>
        <taxon>Euteleostomi</taxon>
        <taxon>Actinopterygii</taxon>
        <taxon>Neopterygii</taxon>
        <taxon>Teleostei</taxon>
        <taxon>Elopiformes</taxon>
        <taxon>Megalopidae</taxon>
        <taxon>Megalops</taxon>
    </lineage>
</organism>
<proteinExistence type="predicted"/>
<comment type="caution">
    <text evidence="1">The sequence shown here is derived from an EMBL/GenBank/DDBJ whole genome shotgun (WGS) entry which is preliminary data.</text>
</comment>
<protein>
    <submittedName>
        <fullName evidence="1">Uncharacterized protein</fullName>
    </submittedName>
</protein>
<name>A0A9D3Q592_MEGAT</name>
<evidence type="ECO:0000313" key="2">
    <source>
        <dbReference type="Proteomes" id="UP001046870"/>
    </source>
</evidence>
<keyword evidence="2" id="KW-1185">Reference proteome</keyword>
<dbReference type="Proteomes" id="UP001046870">
    <property type="component" value="Chromosome 7"/>
</dbReference>
<reference evidence="1" key="1">
    <citation type="submission" date="2021-01" db="EMBL/GenBank/DDBJ databases">
        <authorList>
            <person name="Zahm M."/>
            <person name="Roques C."/>
            <person name="Cabau C."/>
            <person name="Klopp C."/>
            <person name="Donnadieu C."/>
            <person name="Jouanno E."/>
            <person name="Lampietro C."/>
            <person name="Louis A."/>
            <person name="Herpin A."/>
            <person name="Echchiki A."/>
            <person name="Berthelot C."/>
            <person name="Parey E."/>
            <person name="Roest-Crollius H."/>
            <person name="Braasch I."/>
            <person name="Postlethwait J."/>
            <person name="Bobe J."/>
            <person name="Montfort J."/>
            <person name="Bouchez O."/>
            <person name="Begum T."/>
            <person name="Mejri S."/>
            <person name="Adams A."/>
            <person name="Chen W.-J."/>
            <person name="Guiguen Y."/>
        </authorList>
    </citation>
    <scope>NUCLEOTIDE SEQUENCE</scope>
    <source>
        <strain evidence="1">YG-15Mar2019-1</strain>
        <tissue evidence="1">Brain</tissue>
    </source>
</reference>